<dbReference type="SUPFAM" id="SSF49899">
    <property type="entry name" value="Concanavalin A-like lectins/glucanases"/>
    <property type="match status" value="1"/>
</dbReference>
<gene>
    <name evidence="2" type="ORF">BYL167_LOCUS8241</name>
    <name evidence="1" type="ORF">CJN711_LOCUS29062</name>
</gene>
<dbReference type="InterPro" id="IPR013320">
    <property type="entry name" value="ConA-like_dom_sf"/>
</dbReference>
<dbReference type="Gene3D" id="2.60.120.200">
    <property type="match status" value="1"/>
</dbReference>
<name>A0A815VCY2_9BILA</name>
<evidence type="ECO:0000313" key="2">
    <source>
        <dbReference type="EMBL" id="CAF3896507.1"/>
    </source>
</evidence>
<dbReference type="EMBL" id="CAJNOV010013751">
    <property type="protein sequence ID" value="CAF1531348.1"/>
    <property type="molecule type" value="Genomic_DNA"/>
</dbReference>
<evidence type="ECO:0000313" key="1">
    <source>
        <dbReference type="EMBL" id="CAF1531348.1"/>
    </source>
</evidence>
<comment type="caution">
    <text evidence="1">The sequence shown here is derived from an EMBL/GenBank/DDBJ whole genome shotgun (WGS) entry which is preliminary data.</text>
</comment>
<accession>A0A815VCY2</accession>
<dbReference type="Proteomes" id="UP000681967">
    <property type="component" value="Unassembled WGS sequence"/>
</dbReference>
<sequence>MATTVTTTTITTATTTTTTTTTTITTTTTATTTTTSTTTTTTSTTTTTAPICTPFWAMPSFIQGTYLTYSGANTIISGDLSRSGCVWFRASPSNADNIIFSIDSALSTTTGGCNQQFALSVIDASHVPLYGMCGAYDNNDIYVGQSTLYDGAFHQMCVTYNNINVQLCVYLDLLSPQCLTRTNAAYNTGLDDVRIGWWPDLNRQFVSTGGGLIQLLSLFDTAINQTCVTYQYQNNFMG</sequence>
<dbReference type="AlphaFoldDB" id="A0A815VCY2"/>
<protein>
    <submittedName>
        <fullName evidence="1">Uncharacterized protein</fullName>
    </submittedName>
</protein>
<reference evidence="1" key="1">
    <citation type="submission" date="2021-02" db="EMBL/GenBank/DDBJ databases">
        <authorList>
            <person name="Nowell W R."/>
        </authorList>
    </citation>
    <scope>NUCLEOTIDE SEQUENCE</scope>
</reference>
<proteinExistence type="predicted"/>
<dbReference type="Proteomes" id="UP000663855">
    <property type="component" value="Unassembled WGS sequence"/>
</dbReference>
<organism evidence="1 3">
    <name type="scientific">Rotaria magnacalcarata</name>
    <dbReference type="NCBI Taxonomy" id="392030"/>
    <lineage>
        <taxon>Eukaryota</taxon>
        <taxon>Metazoa</taxon>
        <taxon>Spiralia</taxon>
        <taxon>Gnathifera</taxon>
        <taxon>Rotifera</taxon>
        <taxon>Eurotatoria</taxon>
        <taxon>Bdelloidea</taxon>
        <taxon>Philodinida</taxon>
        <taxon>Philodinidae</taxon>
        <taxon>Rotaria</taxon>
    </lineage>
</organism>
<dbReference type="EMBL" id="CAJOBH010002236">
    <property type="protein sequence ID" value="CAF3896507.1"/>
    <property type="molecule type" value="Genomic_DNA"/>
</dbReference>
<evidence type="ECO:0000313" key="3">
    <source>
        <dbReference type="Proteomes" id="UP000663855"/>
    </source>
</evidence>